<feature type="transmembrane region" description="Helical" evidence="1">
    <location>
        <begin position="443"/>
        <end position="462"/>
    </location>
</feature>
<name>A0A1H0GBQ1_9BACI</name>
<accession>A0A1H0GBQ1</accession>
<dbReference type="EMBL" id="FNIL01000006">
    <property type="protein sequence ID" value="SDO04199.1"/>
    <property type="molecule type" value="Genomic_DNA"/>
</dbReference>
<feature type="transmembrane region" description="Helical" evidence="1">
    <location>
        <begin position="216"/>
        <end position="236"/>
    </location>
</feature>
<organism evidence="2 3">
    <name type="scientific">Alkalicoccus daliensis</name>
    <dbReference type="NCBI Taxonomy" id="745820"/>
    <lineage>
        <taxon>Bacteria</taxon>
        <taxon>Bacillati</taxon>
        <taxon>Bacillota</taxon>
        <taxon>Bacilli</taxon>
        <taxon>Bacillales</taxon>
        <taxon>Bacillaceae</taxon>
        <taxon>Alkalicoccus</taxon>
    </lineage>
</organism>
<dbReference type="Proteomes" id="UP000198778">
    <property type="component" value="Unassembled WGS sequence"/>
</dbReference>
<feature type="transmembrane region" description="Helical" evidence="1">
    <location>
        <begin position="183"/>
        <end position="204"/>
    </location>
</feature>
<dbReference type="RefSeq" id="WP_090842954.1">
    <property type="nucleotide sequence ID" value="NZ_FNIL01000006.1"/>
</dbReference>
<evidence type="ECO:0000313" key="2">
    <source>
        <dbReference type="EMBL" id="SDO04199.1"/>
    </source>
</evidence>
<keyword evidence="1" id="KW-1133">Transmembrane helix</keyword>
<feature type="transmembrane region" description="Helical" evidence="1">
    <location>
        <begin position="344"/>
        <end position="365"/>
    </location>
</feature>
<proteinExistence type="predicted"/>
<keyword evidence="3" id="KW-1185">Reference proteome</keyword>
<feature type="transmembrane region" description="Helical" evidence="1">
    <location>
        <begin position="406"/>
        <end position="431"/>
    </location>
</feature>
<sequence>MYCVECGNEYGGAVQYCPEDGFSLRKHTNFSAVAELAKHCRSCGDAVTGGANYCGSCGTSSAAPAIKLAKSRPAAQGRSVGSAYEEDTIAAFTNKNAWIDKVKPGAMLAGISLVLAFAVSFIVKLVLENLIRSAAAGTEAAIFMEMMNVSVVKVLLALHMVFPSISAGAPEAFGFGMDFSLKFGLFFLPLLLGIAFALGGYLFAKYLGTSNHLTMLQTAVAGGLMYAIVVSVFALFSRESSGFGGMGGMGMDIPEISASVSYPFFTVLFFSFLLFTIFTYAGSLGALLPSKVSSPQLPEFQAVHWGLGAFAVNYLILTVIGYIYVRNTSFTKSLLFEEPESATLINFLSMQFGAYFTSIAHFGALNFQLNLPDFLYGIVGPELSELPVNGSLWLFASSGGPLFDEFFFTGFPFLLSLSFLVPVAVIAFFAYKFRSAVSMSDNKLILIFSSAYALSAAISTLFSRFVLDGGTGALGMQAGGSFVIATPMIQTFIGAFVIAALTLFITLKFFTGNKQQTAF</sequence>
<feature type="transmembrane region" description="Helical" evidence="1">
    <location>
        <begin position="302"/>
        <end position="324"/>
    </location>
</feature>
<feature type="transmembrane region" description="Helical" evidence="1">
    <location>
        <begin position="256"/>
        <end position="282"/>
    </location>
</feature>
<keyword evidence="1" id="KW-0472">Membrane</keyword>
<feature type="transmembrane region" description="Helical" evidence="1">
    <location>
        <begin position="105"/>
        <end position="127"/>
    </location>
</feature>
<dbReference type="OrthoDB" id="1707224at2"/>
<feature type="transmembrane region" description="Helical" evidence="1">
    <location>
        <begin position="482"/>
        <end position="507"/>
    </location>
</feature>
<reference evidence="3" key="1">
    <citation type="submission" date="2016-10" db="EMBL/GenBank/DDBJ databases">
        <authorList>
            <person name="Varghese N."/>
            <person name="Submissions S."/>
        </authorList>
    </citation>
    <scope>NUCLEOTIDE SEQUENCE [LARGE SCALE GENOMIC DNA]</scope>
    <source>
        <strain evidence="3">CGMCC 1.10369</strain>
    </source>
</reference>
<protein>
    <submittedName>
        <fullName evidence="2">Uncharacterized protein</fullName>
    </submittedName>
</protein>
<evidence type="ECO:0000313" key="3">
    <source>
        <dbReference type="Proteomes" id="UP000198778"/>
    </source>
</evidence>
<keyword evidence="1" id="KW-0812">Transmembrane</keyword>
<gene>
    <name evidence="2" type="ORF">SAMN04488053_10645</name>
</gene>
<evidence type="ECO:0000256" key="1">
    <source>
        <dbReference type="SAM" id="Phobius"/>
    </source>
</evidence>
<dbReference type="STRING" id="745820.SAMN04488053_10645"/>
<dbReference type="AlphaFoldDB" id="A0A1H0GBQ1"/>